<dbReference type="InParanoid" id="A0A6P5KDV4"/>
<evidence type="ECO:0000313" key="1">
    <source>
        <dbReference type="Proteomes" id="UP000515140"/>
    </source>
</evidence>
<dbReference type="RefSeq" id="XP_020842887.1">
    <property type="nucleotide sequence ID" value="XM_020987228.1"/>
</dbReference>
<dbReference type="GeneID" id="110209053"/>
<dbReference type="Proteomes" id="UP000515140">
    <property type="component" value="Unplaced"/>
</dbReference>
<evidence type="ECO:0000313" key="2">
    <source>
        <dbReference type="RefSeq" id="XP_020842887.1"/>
    </source>
</evidence>
<protein>
    <submittedName>
        <fullName evidence="2">Uncharacterized protein LOC110209053 isoform X1</fullName>
    </submittedName>
</protein>
<keyword evidence="1" id="KW-1185">Reference proteome</keyword>
<proteinExistence type="predicted"/>
<dbReference type="KEGG" id="pcw:110209053"/>
<gene>
    <name evidence="2" type="primary">LOC110209053</name>
</gene>
<reference evidence="2" key="1">
    <citation type="submission" date="2025-08" db="UniProtKB">
        <authorList>
            <consortium name="RefSeq"/>
        </authorList>
    </citation>
    <scope>IDENTIFICATION</scope>
    <source>
        <tissue evidence="2">Spleen</tissue>
    </source>
</reference>
<name>A0A6P5KDV4_PHACI</name>
<dbReference type="AlphaFoldDB" id="A0A6P5KDV4"/>
<organism evidence="1 2">
    <name type="scientific">Phascolarctos cinereus</name>
    <name type="common">Koala</name>
    <dbReference type="NCBI Taxonomy" id="38626"/>
    <lineage>
        <taxon>Eukaryota</taxon>
        <taxon>Metazoa</taxon>
        <taxon>Chordata</taxon>
        <taxon>Craniata</taxon>
        <taxon>Vertebrata</taxon>
        <taxon>Euteleostomi</taxon>
        <taxon>Mammalia</taxon>
        <taxon>Metatheria</taxon>
        <taxon>Diprotodontia</taxon>
        <taxon>Phascolarctidae</taxon>
        <taxon>Phascolarctos</taxon>
    </lineage>
</organism>
<accession>A0A6P5KDV4</accession>
<sequence length="212" mass="23363">MKKNLYQTMEPGAGMLRPEPALCARPPPYCPLAVCKGFDAPPRPVLPRNTFGSNGYTTPQVLAHQGKQGSMKTSHPEEFTGILLTLGVPIISREIQSSHRTSYRLVLVILLKQNFVILEGGKRRQMGYRHNNVCARFSCSWWFDVSISGGVIPLCNAPPLLCQDVLYGCPMPKTQSIPGRTGADQAPKSALDAYLFSFFEPFPFPSAVYGTE</sequence>